<dbReference type="SMART" id="SM00249">
    <property type="entry name" value="PHD"/>
    <property type="match status" value="1"/>
</dbReference>
<comment type="function">
    <text evidence="11">Component of an histone acetyltransferase complex.</text>
</comment>
<feature type="domain" description="PHD-type" evidence="13">
    <location>
        <begin position="736"/>
        <end position="787"/>
    </location>
</feature>
<keyword evidence="5 9" id="KW-0862">Zinc</keyword>
<dbReference type="Proteomes" id="UP001287356">
    <property type="component" value="Unassembled WGS sequence"/>
</dbReference>
<dbReference type="InterPro" id="IPR011011">
    <property type="entry name" value="Znf_FYVE_PHD"/>
</dbReference>
<dbReference type="SMART" id="SM01408">
    <property type="entry name" value="ING"/>
    <property type="match status" value="1"/>
</dbReference>
<dbReference type="PROSITE" id="PS01359">
    <property type="entry name" value="ZF_PHD_1"/>
    <property type="match status" value="1"/>
</dbReference>
<feature type="compositionally biased region" description="Polar residues" evidence="12">
    <location>
        <begin position="386"/>
        <end position="406"/>
    </location>
</feature>
<dbReference type="PROSITE" id="PS50016">
    <property type="entry name" value="ZF_PHD_2"/>
    <property type="match status" value="1"/>
</dbReference>
<feature type="compositionally biased region" description="Basic and acidic residues" evidence="12">
    <location>
        <begin position="262"/>
        <end position="271"/>
    </location>
</feature>
<keyword evidence="6 11" id="KW-0156">Chromatin regulator</keyword>
<dbReference type="InterPro" id="IPR028651">
    <property type="entry name" value="ING_fam"/>
</dbReference>
<sequence length="794" mass="82859">MKTAKPPAADGAPSLSRRAQPVRQTRINPPRTSSLNRGNSFQSGPAQEQHIDIFPAVTHFTDAISALPKELVRHFTLLKEVDAKIFAPEAALFQLLDAAALKAPAPDPARSLNDASSSVAPGSTPMSAQNSSFGAAVTTNTHTAPSHDGSTSAAAFDDSNMPRRQLFRQTAYKIQEMLVSLEEKNHVISTANDAMHKQLGRIEEIWPHLESEFSEEAKWGSTIHWAYVENRQAKTNNAQAEKSRREGAATLSAAAQQLAEEAAARSSDRKQALAAKKNSKNNAADAEAENKPQESAKKSQGSSKSRKPPAEPAAPVGLGIAPVPPSAAPAPSKRRKVESANANGGAPMERAMSTVFGSNTSKPKTTSPRETPAPETAGKKRKALPTSGSQAKKSKTNAAMSPSVASSPLVGTFPESAKIARNSPVPPPQIPTAPARPASSRARQSSTQSNNVVENARQRPASAASNKLNGVPPGTPDVVAQSNGATKTSTDPKPPKEAVSTAPPTKIEPVEKPKIEALPPPPPPEPVPNGGKKEASTAKAVEEREPKKETTTPVIPPPPPTATVKTKSGRASKPSTPALATFAEAASAARSRPSRNNAVEGNGGSTTATMTAAPTKRSHKKGASSVSAVAAAAAMAAQQQAAAAPVTSVTPVPIPAAAVQDIASNNGTGNNSTSSIVNNKSHNTSSNAVSGPGTNASTNPNANVNSNANTNINSNNHNKSATGAQDDDDDADVDELRYCYCNGVSYGEMVACDGEGCPREWFHLECVGLKVAPKLNAKWYCEDCKRNLRGSERR</sequence>
<feature type="site" description="Histone H3K4me3 binding" evidence="8">
    <location>
        <position position="738"/>
    </location>
</feature>
<dbReference type="GO" id="GO:0008270">
    <property type="term" value="F:zinc ion binding"/>
    <property type="evidence" value="ECO:0007669"/>
    <property type="project" value="UniProtKB-KW"/>
</dbReference>
<dbReference type="EMBL" id="JAULSN010000005">
    <property type="protein sequence ID" value="KAK3371497.1"/>
    <property type="molecule type" value="Genomic_DNA"/>
</dbReference>
<reference evidence="14" key="2">
    <citation type="submission" date="2023-06" db="EMBL/GenBank/DDBJ databases">
        <authorList>
            <consortium name="Lawrence Berkeley National Laboratory"/>
            <person name="Haridas S."/>
            <person name="Hensen N."/>
            <person name="Bonometti L."/>
            <person name="Westerberg I."/>
            <person name="Brannstrom I.O."/>
            <person name="Guillou S."/>
            <person name="Cros-Aarteil S."/>
            <person name="Calhoun S."/>
            <person name="Kuo A."/>
            <person name="Mondo S."/>
            <person name="Pangilinan J."/>
            <person name="Riley R."/>
            <person name="Labutti K."/>
            <person name="Andreopoulos B."/>
            <person name="Lipzen A."/>
            <person name="Chen C."/>
            <person name="Yanf M."/>
            <person name="Daum C."/>
            <person name="Ng V."/>
            <person name="Clum A."/>
            <person name="Steindorff A."/>
            <person name="Ohm R."/>
            <person name="Martin F."/>
            <person name="Silar P."/>
            <person name="Natvig D."/>
            <person name="Lalanne C."/>
            <person name="Gautier V."/>
            <person name="Ament-Velasquez S.L."/>
            <person name="Kruys A."/>
            <person name="Hutchinson M.I."/>
            <person name="Powell A.J."/>
            <person name="Barry K."/>
            <person name="Miller A.N."/>
            <person name="Grigoriev I.V."/>
            <person name="Debuchy R."/>
            <person name="Gladieux P."/>
            <person name="Thoren M.H."/>
            <person name="Johannesson H."/>
        </authorList>
    </citation>
    <scope>NUCLEOTIDE SEQUENCE</scope>
    <source>
        <strain evidence="14">CBS 958.72</strain>
    </source>
</reference>
<comment type="subcellular location">
    <subcellularLocation>
        <location evidence="1 11">Nucleus</location>
    </subcellularLocation>
</comment>
<keyword evidence="3 9" id="KW-0479">Metal-binding</keyword>
<feature type="compositionally biased region" description="Pro residues" evidence="12">
    <location>
        <begin position="518"/>
        <end position="527"/>
    </location>
</feature>
<dbReference type="InterPro" id="IPR019787">
    <property type="entry name" value="Znf_PHD-finger"/>
</dbReference>
<evidence type="ECO:0000256" key="9">
    <source>
        <dbReference type="PIRSR" id="PIRSR628651-51"/>
    </source>
</evidence>
<dbReference type="GO" id="GO:0070210">
    <property type="term" value="C:Rpd3L-Expanded complex"/>
    <property type="evidence" value="ECO:0007669"/>
    <property type="project" value="TreeGrafter"/>
</dbReference>
<feature type="site" description="Histone H3K4me3 binding" evidence="8">
    <location>
        <position position="749"/>
    </location>
</feature>
<accession>A0AAE0K8J3</accession>
<evidence type="ECO:0000256" key="12">
    <source>
        <dbReference type="SAM" id="MobiDB-lite"/>
    </source>
</evidence>
<evidence type="ECO:0000313" key="15">
    <source>
        <dbReference type="Proteomes" id="UP001287356"/>
    </source>
</evidence>
<dbReference type="CDD" id="cd15505">
    <property type="entry name" value="PHD_ING"/>
    <property type="match status" value="1"/>
</dbReference>
<comment type="subunit">
    <text evidence="11">Component of an histone acetyltransferase complex. Interacts with H3K4me3 and to a lesser extent with H3K4me2.</text>
</comment>
<feature type="compositionally biased region" description="Polar residues" evidence="12">
    <location>
        <begin position="676"/>
        <end position="693"/>
    </location>
</feature>
<feature type="compositionally biased region" description="Low complexity" evidence="12">
    <location>
        <begin position="272"/>
        <end position="285"/>
    </location>
</feature>
<evidence type="ECO:0000256" key="4">
    <source>
        <dbReference type="ARBA" id="ARBA00022771"/>
    </source>
</evidence>
<feature type="site" description="Histone H3K4me3 binding" evidence="8">
    <location>
        <position position="761"/>
    </location>
</feature>
<feature type="region of interest" description="Disordered" evidence="12">
    <location>
        <begin position="664"/>
        <end position="728"/>
    </location>
</feature>
<feature type="site" description="Histone H3K4me3 binding" evidence="8">
    <location>
        <position position="753"/>
    </location>
</feature>
<reference evidence="14" key="1">
    <citation type="journal article" date="2023" name="Mol. Phylogenet. Evol.">
        <title>Genome-scale phylogeny and comparative genomics of the fungal order Sordariales.</title>
        <authorList>
            <person name="Hensen N."/>
            <person name="Bonometti L."/>
            <person name="Westerberg I."/>
            <person name="Brannstrom I.O."/>
            <person name="Guillou S."/>
            <person name="Cros-Aarteil S."/>
            <person name="Calhoun S."/>
            <person name="Haridas S."/>
            <person name="Kuo A."/>
            <person name="Mondo S."/>
            <person name="Pangilinan J."/>
            <person name="Riley R."/>
            <person name="LaButti K."/>
            <person name="Andreopoulos B."/>
            <person name="Lipzen A."/>
            <person name="Chen C."/>
            <person name="Yan M."/>
            <person name="Daum C."/>
            <person name="Ng V."/>
            <person name="Clum A."/>
            <person name="Steindorff A."/>
            <person name="Ohm R.A."/>
            <person name="Martin F."/>
            <person name="Silar P."/>
            <person name="Natvig D.O."/>
            <person name="Lalanne C."/>
            <person name="Gautier V."/>
            <person name="Ament-Velasquez S.L."/>
            <person name="Kruys A."/>
            <person name="Hutchinson M.I."/>
            <person name="Powell A.J."/>
            <person name="Barry K."/>
            <person name="Miller A.N."/>
            <person name="Grigoriev I.V."/>
            <person name="Debuchy R."/>
            <person name="Gladieux P."/>
            <person name="Hiltunen Thoren M."/>
            <person name="Johannesson H."/>
        </authorList>
    </citation>
    <scope>NUCLEOTIDE SEQUENCE</scope>
    <source>
        <strain evidence="14">CBS 958.72</strain>
    </source>
</reference>
<evidence type="ECO:0000256" key="3">
    <source>
        <dbReference type="ARBA" id="ARBA00022723"/>
    </source>
</evidence>
<dbReference type="Pfam" id="PF12998">
    <property type="entry name" value="ING"/>
    <property type="match status" value="1"/>
</dbReference>
<feature type="compositionally biased region" description="Polar residues" evidence="12">
    <location>
        <begin position="22"/>
        <end position="46"/>
    </location>
</feature>
<keyword evidence="15" id="KW-1185">Reference proteome</keyword>
<evidence type="ECO:0000256" key="10">
    <source>
        <dbReference type="PROSITE-ProRule" id="PRU00146"/>
    </source>
</evidence>
<dbReference type="PANTHER" id="PTHR10333:SF42">
    <property type="entry name" value="INHIBITOR OF GROWTH PROTEIN 5"/>
    <property type="match status" value="1"/>
</dbReference>
<protein>
    <recommendedName>
        <fullName evidence="11">Chromatin modification-related protein</fullName>
    </recommendedName>
</protein>
<feature type="compositionally biased region" description="Low complexity" evidence="12">
    <location>
        <begin position="432"/>
        <end position="449"/>
    </location>
</feature>
<dbReference type="InterPro" id="IPR019786">
    <property type="entry name" value="Zinc_finger_PHD-type_CS"/>
</dbReference>
<dbReference type="GO" id="GO:0006325">
    <property type="term" value="P:chromatin organization"/>
    <property type="evidence" value="ECO:0007669"/>
    <property type="project" value="UniProtKB-KW"/>
</dbReference>
<feature type="binding site" evidence="9">
    <location>
        <position position="757"/>
    </location>
    <ligand>
        <name>Zn(2+)</name>
        <dbReference type="ChEBI" id="CHEBI:29105"/>
        <label>2</label>
    </ligand>
</feature>
<evidence type="ECO:0000256" key="1">
    <source>
        <dbReference type="ARBA" id="ARBA00004123"/>
    </source>
</evidence>
<feature type="compositionally biased region" description="Polar residues" evidence="12">
    <location>
        <begin position="355"/>
        <end position="369"/>
    </location>
</feature>
<dbReference type="InterPro" id="IPR013083">
    <property type="entry name" value="Znf_RING/FYVE/PHD"/>
</dbReference>
<evidence type="ECO:0000256" key="5">
    <source>
        <dbReference type="ARBA" id="ARBA00022833"/>
    </source>
</evidence>
<comment type="domain">
    <text evidence="11">The PHD-type zinc finger mediates the binding to H3K4me3.</text>
</comment>
<proteinExistence type="inferred from homology"/>
<evidence type="ECO:0000256" key="8">
    <source>
        <dbReference type="PIRSR" id="PIRSR628651-50"/>
    </source>
</evidence>
<feature type="binding site" evidence="9">
    <location>
        <position position="741"/>
    </location>
    <ligand>
        <name>Zn(2+)</name>
        <dbReference type="ChEBI" id="CHEBI:29105"/>
        <label>1</label>
    </ligand>
</feature>
<evidence type="ECO:0000256" key="2">
    <source>
        <dbReference type="ARBA" id="ARBA00010210"/>
    </source>
</evidence>
<feature type="compositionally biased region" description="Low complexity" evidence="12">
    <location>
        <begin position="664"/>
        <end position="675"/>
    </location>
</feature>
<feature type="compositionally biased region" description="Polar residues" evidence="12">
    <location>
        <begin position="480"/>
        <end position="491"/>
    </location>
</feature>
<feature type="binding site" evidence="9">
    <location>
        <position position="784"/>
    </location>
    <ligand>
        <name>Zn(2+)</name>
        <dbReference type="ChEBI" id="CHEBI:29105"/>
        <label>2</label>
    </ligand>
</feature>
<feature type="region of interest" description="Disordered" evidence="12">
    <location>
        <begin position="105"/>
        <end position="157"/>
    </location>
</feature>
<dbReference type="SUPFAM" id="SSF57903">
    <property type="entry name" value="FYVE/PHD zinc finger"/>
    <property type="match status" value="1"/>
</dbReference>
<feature type="region of interest" description="Disordered" evidence="12">
    <location>
        <begin position="1"/>
        <end position="46"/>
    </location>
</feature>
<dbReference type="PANTHER" id="PTHR10333">
    <property type="entry name" value="INHIBITOR OF GROWTH PROTEIN"/>
    <property type="match status" value="1"/>
</dbReference>
<name>A0AAE0K8J3_9PEZI</name>
<dbReference type="InterPro" id="IPR001965">
    <property type="entry name" value="Znf_PHD"/>
</dbReference>
<feature type="binding site" evidence="9">
    <location>
        <position position="781"/>
    </location>
    <ligand>
        <name>Zn(2+)</name>
        <dbReference type="ChEBI" id="CHEBI:29105"/>
        <label>2</label>
    </ligand>
</feature>
<dbReference type="GO" id="GO:0033698">
    <property type="term" value="C:Rpd3L complex"/>
    <property type="evidence" value="ECO:0007669"/>
    <property type="project" value="TreeGrafter"/>
</dbReference>
<feature type="compositionally biased region" description="Polar residues" evidence="12">
    <location>
        <begin position="113"/>
        <end position="153"/>
    </location>
</feature>
<keyword evidence="4 10" id="KW-0863">Zinc-finger</keyword>
<dbReference type="GO" id="GO:0006355">
    <property type="term" value="P:regulation of DNA-templated transcription"/>
    <property type="evidence" value="ECO:0007669"/>
    <property type="project" value="TreeGrafter"/>
</dbReference>
<gene>
    <name evidence="14" type="ORF">B0T24DRAFT_595299</name>
</gene>
<evidence type="ECO:0000313" key="14">
    <source>
        <dbReference type="EMBL" id="KAK3371497.1"/>
    </source>
</evidence>
<feature type="binding site" evidence="9">
    <location>
        <position position="763"/>
    </location>
    <ligand>
        <name>Zn(2+)</name>
        <dbReference type="ChEBI" id="CHEBI:29105"/>
        <label>1</label>
    </ligand>
</feature>
<feature type="region of interest" description="Disordered" evidence="12">
    <location>
        <begin position="259"/>
        <end position="627"/>
    </location>
</feature>
<feature type="compositionally biased region" description="Basic and acidic residues" evidence="12">
    <location>
        <begin position="288"/>
        <end position="297"/>
    </location>
</feature>
<dbReference type="AlphaFoldDB" id="A0AAE0K8J3"/>
<evidence type="ECO:0000259" key="13">
    <source>
        <dbReference type="PROSITE" id="PS50016"/>
    </source>
</evidence>
<comment type="similarity">
    <text evidence="2 11">Belongs to the ING family.</text>
</comment>
<organism evidence="14 15">
    <name type="scientific">Lasiosphaeria ovina</name>
    <dbReference type="NCBI Taxonomy" id="92902"/>
    <lineage>
        <taxon>Eukaryota</taxon>
        <taxon>Fungi</taxon>
        <taxon>Dikarya</taxon>
        <taxon>Ascomycota</taxon>
        <taxon>Pezizomycotina</taxon>
        <taxon>Sordariomycetes</taxon>
        <taxon>Sordariomycetidae</taxon>
        <taxon>Sordariales</taxon>
        <taxon>Lasiosphaeriaceae</taxon>
        <taxon>Lasiosphaeria</taxon>
    </lineage>
</organism>
<evidence type="ECO:0000256" key="11">
    <source>
        <dbReference type="RuleBase" id="RU361213"/>
    </source>
</evidence>
<dbReference type="InterPro" id="IPR024610">
    <property type="entry name" value="ING_N_histone-binding"/>
</dbReference>
<feature type="binding site" evidence="9">
    <location>
        <position position="752"/>
    </location>
    <ligand>
        <name>Zn(2+)</name>
        <dbReference type="ChEBI" id="CHEBI:29105"/>
        <label>2</label>
    </ligand>
</feature>
<feature type="compositionally biased region" description="Low complexity" evidence="12">
    <location>
        <begin position="694"/>
        <end position="722"/>
    </location>
</feature>
<evidence type="ECO:0000256" key="7">
    <source>
        <dbReference type="ARBA" id="ARBA00023242"/>
    </source>
</evidence>
<evidence type="ECO:0000256" key="6">
    <source>
        <dbReference type="ARBA" id="ARBA00022853"/>
    </source>
</evidence>
<keyword evidence="7 11" id="KW-0539">Nucleus</keyword>
<feature type="compositionally biased region" description="Basic and acidic residues" evidence="12">
    <location>
        <begin position="531"/>
        <end position="550"/>
    </location>
</feature>
<comment type="caution">
    <text evidence="14">The sequence shown here is derived from an EMBL/GenBank/DDBJ whole genome shotgun (WGS) entry which is preliminary data.</text>
</comment>
<dbReference type="Gene3D" id="3.30.40.10">
    <property type="entry name" value="Zinc/RING finger domain, C3HC4 (zinc finger)"/>
    <property type="match status" value="1"/>
</dbReference>
<feature type="binding site" evidence="9">
    <location>
        <position position="766"/>
    </location>
    <ligand>
        <name>Zn(2+)</name>
        <dbReference type="ChEBI" id="CHEBI:29105"/>
        <label>1</label>
    </ligand>
</feature>
<feature type="compositionally biased region" description="Low complexity" evidence="12">
    <location>
        <begin position="575"/>
        <end position="598"/>
    </location>
</feature>
<feature type="binding site" evidence="9">
    <location>
        <position position="739"/>
    </location>
    <ligand>
        <name>Zn(2+)</name>
        <dbReference type="ChEBI" id="CHEBI:29105"/>
        <label>1</label>
    </ligand>
</feature>